<evidence type="ECO:0000256" key="2">
    <source>
        <dbReference type="SAM" id="MobiDB-lite"/>
    </source>
</evidence>
<evidence type="ECO:0000313" key="3">
    <source>
        <dbReference type="EMBL" id="GAU28709.1"/>
    </source>
</evidence>
<reference evidence="4" key="1">
    <citation type="journal article" date="2017" name="Front. Plant Sci.">
        <title>Climate Clever Clovers: New Paradigm to Reduce the Environmental Footprint of Ruminants by Breeding Low Methanogenic Forages Utilizing Haplotype Variation.</title>
        <authorList>
            <person name="Kaur P."/>
            <person name="Appels R."/>
            <person name="Bayer P.E."/>
            <person name="Keeble-Gagnere G."/>
            <person name="Wang J."/>
            <person name="Hirakawa H."/>
            <person name="Shirasawa K."/>
            <person name="Vercoe P."/>
            <person name="Stefanova K."/>
            <person name="Durmic Z."/>
            <person name="Nichols P."/>
            <person name="Revell C."/>
            <person name="Isobe S.N."/>
            <person name="Edwards D."/>
            <person name="Erskine W."/>
        </authorList>
    </citation>
    <scope>NUCLEOTIDE SEQUENCE [LARGE SCALE GENOMIC DNA]</scope>
    <source>
        <strain evidence="4">cv. Daliak</strain>
    </source>
</reference>
<gene>
    <name evidence="3" type="ORF">TSUD_216150</name>
</gene>
<accession>A0A2Z6NAM1</accession>
<feature type="coiled-coil region" evidence="1">
    <location>
        <begin position="238"/>
        <end position="272"/>
    </location>
</feature>
<feature type="region of interest" description="Disordered" evidence="2">
    <location>
        <begin position="84"/>
        <end position="147"/>
    </location>
</feature>
<feature type="coiled-coil region" evidence="1">
    <location>
        <begin position="296"/>
        <end position="330"/>
    </location>
</feature>
<dbReference type="AlphaFoldDB" id="A0A2Z6NAM1"/>
<proteinExistence type="predicted"/>
<feature type="compositionally biased region" description="Basic and acidic residues" evidence="2">
    <location>
        <begin position="93"/>
        <end position="106"/>
    </location>
</feature>
<evidence type="ECO:0000313" key="4">
    <source>
        <dbReference type="Proteomes" id="UP000242715"/>
    </source>
</evidence>
<sequence length="347" mass="39178">MFNESGKPLFPFYWTPAPQLIRGTRVESLNDYERETVKFLSQSSMSTISNEAGMALVLKTREEKARATAASASTYFLSQLVVDESGPKGSRRKNQEVTKRVIVEIPKKKRPANADEEGDDLEEPLKRKKMPKSRGLPPPQSGGSSHVDLEAMTKDASPYITCCPANPEKKNKKGSSPSSFWAKDFDSLSFVDEGFQKYVNPLPLADISYDDLTKTTKDHHIQGTMLSYLLSARQELELVEVRNKMKMVDEHLESLEKEYAATKTKLEGDIKEMKASWDEAVKAVVKDKEDEWTKEKKASVDEVTSLKEKVKSLEEQLASTTKERDEATLSVMSCPRRWMPSPLRWGT</sequence>
<protein>
    <submittedName>
        <fullName evidence="3">Uncharacterized protein</fullName>
    </submittedName>
</protein>
<dbReference type="Proteomes" id="UP000242715">
    <property type="component" value="Unassembled WGS sequence"/>
</dbReference>
<keyword evidence="1" id="KW-0175">Coiled coil</keyword>
<evidence type="ECO:0000256" key="1">
    <source>
        <dbReference type="SAM" id="Coils"/>
    </source>
</evidence>
<organism evidence="3 4">
    <name type="scientific">Trifolium subterraneum</name>
    <name type="common">Subterranean clover</name>
    <dbReference type="NCBI Taxonomy" id="3900"/>
    <lineage>
        <taxon>Eukaryota</taxon>
        <taxon>Viridiplantae</taxon>
        <taxon>Streptophyta</taxon>
        <taxon>Embryophyta</taxon>
        <taxon>Tracheophyta</taxon>
        <taxon>Spermatophyta</taxon>
        <taxon>Magnoliopsida</taxon>
        <taxon>eudicotyledons</taxon>
        <taxon>Gunneridae</taxon>
        <taxon>Pentapetalae</taxon>
        <taxon>rosids</taxon>
        <taxon>fabids</taxon>
        <taxon>Fabales</taxon>
        <taxon>Fabaceae</taxon>
        <taxon>Papilionoideae</taxon>
        <taxon>50 kb inversion clade</taxon>
        <taxon>NPAAA clade</taxon>
        <taxon>Hologalegina</taxon>
        <taxon>IRL clade</taxon>
        <taxon>Trifolieae</taxon>
        <taxon>Trifolium</taxon>
    </lineage>
</organism>
<name>A0A2Z6NAM1_TRISU</name>
<keyword evidence="4" id="KW-1185">Reference proteome</keyword>
<dbReference type="EMBL" id="DF973378">
    <property type="protein sequence ID" value="GAU28709.1"/>
    <property type="molecule type" value="Genomic_DNA"/>
</dbReference>